<organism evidence="1 2">
    <name type="scientific">Microbotryum silenes-dioicae</name>
    <dbReference type="NCBI Taxonomy" id="796604"/>
    <lineage>
        <taxon>Eukaryota</taxon>
        <taxon>Fungi</taxon>
        <taxon>Dikarya</taxon>
        <taxon>Basidiomycota</taxon>
        <taxon>Pucciniomycotina</taxon>
        <taxon>Microbotryomycetes</taxon>
        <taxon>Microbotryales</taxon>
        <taxon>Microbotryaceae</taxon>
        <taxon>Microbotryum</taxon>
    </lineage>
</organism>
<dbReference type="EMBL" id="FQNC01000012">
    <property type="protein sequence ID" value="SGY14321.1"/>
    <property type="molecule type" value="Genomic_DNA"/>
</dbReference>
<name>A0A2X0LQK5_9BASI</name>
<accession>A0A2X0LQK5</accession>
<dbReference type="Proteomes" id="UP000249464">
    <property type="component" value="Unassembled WGS sequence"/>
</dbReference>
<reference evidence="1 2" key="1">
    <citation type="submission" date="2016-11" db="EMBL/GenBank/DDBJ databases">
        <authorList>
            <person name="Jaros S."/>
            <person name="Januszkiewicz K."/>
            <person name="Wedrychowicz H."/>
        </authorList>
    </citation>
    <scope>NUCLEOTIDE SEQUENCE [LARGE SCALE GENOMIC DNA]</scope>
</reference>
<proteinExistence type="predicted"/>
<sequence>MPQVVHLFKSFFSYAAGQRSALDPQQLQITKSILH</sequence>
<evidence type="ECO:0000313" key="1">
    <source>
        <dbReference type="EMBL" id="SGY14321.1"/>
    </source>
</evidence>
<protein>
    <submittedName>
        <fullName evidence="1">BQ5605_C010g06140 protein</fullName>
    </submittedName>
</protein>
<evidence type="ECO:0000313" key="2">
    <source>
        <dbReference type="Proteomes" id="UP000249464"/>
    </source>
</evidence>
<keyword evidence="2" id="KW-1185">Reference proteome</keyword>
<dbReference type="AlphaFoldDB" id="A0A2X0LQK5"/>
<gene>
    <name evidence="1" type="primary">BQ5605_C010g06140</name>
    <name evidence="1" type="ORF">BQ5605_C010G06140</name>
</gene>